<protein>
    <recommendedName>
        <fullName evidence="4">DUF4817 domain-containing protein</fullName>
    </recommendedName>
</protein>
<accession>A0A4Y2C3A6</accession>
<evidence type="ECO:0008006" key="4">
    <source>
        <dbReference type="Google" id="ProtNLM"/>
    </source>
</evidence>
<organism evidence="2 3">
    <name type="scientific">Araneus ventricosus</name>
    <name type="common">Orbweaver spider</name>
    <name type="synonym">Epeira ventricosa</name>
    <dbReference type="NCBI Taxonomy" id="182803"/>
    <lineage>
        <taxon>Eukaryota</taxon>
        <taxon>Metazoa</taxon>
        <taxon>Ecdysozoa</taxon>
        <taxon>Arthropoda</taxon>
        <taxon>Chelicerata</taxon>
        <taxon>Arachnida</taxon>
        <taxon>Araneae</taxon>
        <taxon>Araneomorphae</taxon>
        <taxon>Entelegynae</taxon>
        <taxon>Araneoidea</taxon>
        <taxon>Araneidae</taxon>
        <taxon>Araneus</taxon>
    </lineage>
</organism>
<evidence type="ECO:0000313" key="2">
    <source>
        <dbReference type="EMBL" id="GBL98941.1"/>
    </source>
</evidence>
<evidence type="ECO:0000256" key="1">
    <source>
        <dbReference type="SAM" id="MobiDB-lite"/>
    </source>
</evidence>
<evidence type="ECO:0000313" key="3">
    <source>
        <dbReference type="Proteomes" id="UP000499080"/>
    </source>
</evidence>
<keyword evidence="3" id="KW-1185">Reference proteome</keyword>
<proteinExistence type="predicted"/>
<sequence>MLLKLFLMMAEDYGDVAMNDEEWRSFQRIKFIAGENDFGGFIISKISLTFISWILSNTLHPNIATFKIKSRCSTAEVPNLRYSYFNDWCKTVMYKLIHASETHQDFKFYGNSKGATSCPEGLLGNLNYYRHEINMGTKGGVLMAITSPTLPVRIRSNSKSFFQSCKALIGRTKSAAAGDPQSKYQNGYHAVEGTSLIPRSIITVRRRFRIEYRNCQSSSKNCIKGWYEQFKGRGNVLHRKGAGLPSVSDEDVQRERETFIP</sequence>
<feature type="region of interest" description="Disordered" evidence="1">
    <location>
        <begin position="241"/>
        <end position="261"/>
    </location>
</feature>
<comment type="caution">
    <text evidence="2">The sequence shown here is derived from an EMBL/GenBank/DDBJ whole genome shotgun (WGS) entry which is preliminary data.</text>
</comment>
<feature type="compositionally biased region" description="Basic and acidic residues" evidence="1">
    <location>
        <begin position="251"/>
        <end position="261"/>
    </location>
</feature>
<dbReference type="EMBL" id="BGPR01000144">
    <property type="protein sequence ID" value="GBL98941.1"/>
    <property type="molecule type" value="Genomic_DNA"/>
</dbReference>
<gene>
    <name evidence="2" type="ORF">AVEN_227465_1</name>
</gene>
<dbReference type="Proteomes" id="UP000499080">
    <property type="component" value="Unassembled WGS sequence"/>
</dbReference>
<name>A0A4Y2C3A6_ARAVE</name>
<reference evidence="2 3" key="1">
    <citation type="journal article" date="2019" name="Sci. Rep.">
        <title>Orb-weaving spider Araneus ventricosus genome elucidates the spidroin gene catalogue.</title>
        <authorList>
            <person name="Kono N."/>
            <person name="Nakamura H."/>
            <person name="Ohtoshi R."/>
            <person name="Moran D.A.P."/>
            <person name="Shinohara A."/>
            <person name="Yoshida Y."/>
            <person name="Fujiwara M."/>
            <person name="Mori M."/>
            <person name="Tomita M."/>
            <person name="Arakawa K."/>
        </authorList>
    </citation>
    <scope>NUCLEOTIDE SEQUENCE [LARGE SCALE GENOMIC DNA]</scope>
</reference>
<dbReference type="AlphaFoldDB" id="A0A4Y2C3A6"/>